<keyword evidence="4 8" id="KW-0808">Transferase</keyword>
<sequence length="190" mass="20725">MAYYSEEQLLKIGFKHVGSNVKISDKASIYDAEEIEIGDHSRIDDFCVISGKVSIGNYCHITPMCLVAGGKLGVLISDFSSLAYGVKVFSQSDDYTGESMVNSLIPKKYKSEIFDKVRIERHVVVGANAVILPGVTVREGCAIGASALLLKSTDAWGIYAGVPASRIKERSKKILELEAKFLEEGFHDSI</sequence>
<dbReference type="InterPro" id="IPR011004">
    <property type="entry name" value="Trimer_LpxA-like_sf"/>
</dbReference>
<evidence type="ECO:0000256" key="2">
    <source>
        <dbReference type="ARBA" id="ARBA00013235"/>
    </source>
</evidence>
<evidence type="ECO:0000313" key="9">
    <source>
        <dbReference type="Proteomes" id="UP001251374"/>
    </source>
</evidence>
<accession>A0ABU1HKC1</accession>
<dbReference type="SUPFAM" id="SSF51161">
    <property type="entry name" value="Trimeric LpxA-like enzymes"/>
    <property type="match status" value="1"/>
</dbReference>
<name>A0ABU1HKC1_9GAMM</name>
<proteinExistence type="inferred from homology"/>
<evidence type="ECO:0000256" key="6">
    <source>
        <dbReference type="ARBA" id="ARBA00023315"/>
    </source>
</evidence>
<evidence type="ECO:0000256" key="4">
    <source>
        <dbReference type="ARBA" id="ARBA00022679"/>
    </source>
</evidence>
<dbReference type="Proteomes" id="UP001251374">
    <property type="component" value="Unassembled WGS sequence"/>
</dbReference>
<keyword evidence="9" id="KW-1185">Reference proteome</keyword>
<protein>
    <recommendedName>
        <fullName evidence="3">Chloramphenicol acetyltransferase</fullName>
        <ecNumber evidence="2">2.3.1.28</ecNumber>
    </recommendedName>
</protein>
<gene>
    <name evidence="8" type="ORF">QC821_19635</name>
</gene>
<evidence type="ECO:0000256" key="5">
    <source>
        <dbReference type="ARBA" id="ARBA00023251"/>
    </source>
</evidence>
<dbReference type="PANTHER" id="PTHR43300">
    <property type="entry name" value="ACETYLTRANSFERASE"/>
    <property type="match status" value="1"/>
</dbReference>
<keyword evidence="5" id="KW-0046">Antibiotic resistance</keyword>
<organism evidence="8 9">
    <name type="scientific">Franzmannia qiaohouensis</name>
    <dbReference type="NCBI Taxonomy" id="1329370"/>
    <lineage>
        <taxon>Bacteria</taxon>
        <taxon>Pseudomonadati</taxon>
        <taxon>Pseudomonadota</taxon>
        <taxon>Gammaproteobacteria</taxon>
        <taxon>Oceanospirillales</taxon>
        <taxon>Halomonadaceae</taxon>
        <taxon>Franzmannia</taxon>
    </lineage>
</organism>
<dbReference type="EC" id="2.3.1.28" evidence="2"/>
<evidence type="ECO:0000256" key="1">
    <source>
        <dbReference type="ARBA" id="ARBA00007274"/>
    </source>
</evidence>
<evidence type="ECO:0000256" key="3">
    <source>
        <dbReference type="ARBA" id="ARBA00020291"/>
    </source>
</evidence>
<dbReference type="PANTHER" id="PTHR43300:SF12">
    <property type="entry name" value="CHLORAMPHENICOL ACETYLTRANSFERASE"/>
    <property type="match status" value="1"/>
</dbReference>
<evidence type="ECO:0000313" key="8">
    <source>
        <dbReference type="EMBL" id="MDR5907493.1"/>
    </source>
</evidence>
<evidence type="ECO:0000256" key="7">
    <source>
        <dbReference type="ARBA" id="ARBA00047633"/>
    </source>
</evidence>
<dbReference type="CDD" id="cd04647">
    <property type="entry name" value="LbH_MAT_like"/>
    <property type="match status" value="1"/>
</dbReference>
<dbReference type="EMBL" id="JARWAM010000019">
    <property type="protein sequence ID" value="MDR5907493.1"/>
    <property type="molecule type" value="Genomic_DNA"/>
</dbReference>
<reference evidence="8 9" key="1">
    <citation type="submission" date="2023-04" db="EMBL/GenBank/DDBJ databases">
        <title>A long-awaited taxogenomic arrangement of the family Halomonadaceae.</title>
        <authorList>
            <person name="De La Haba R."/>
            <person name="Chuvochina M."/>
            <person name="Wittouck S."/>
            <person name="Arahal D.R."/>
            <person name="Sanchez-Porro C."/>
            <person name="Hugenholtz P."/>
            <person name="Ventosa A."/>
        </authorList>
    </citation>
    <scope>NUCLEOTIDE SEQUENCE [LARGE SCALE GENOMIC DNA]</scope>
    <source>
        <strain evidence="8 9">DSM 26770</strain>
    </source>
</reference>
<dbReference type="Pfam" id="PF00132">
    <property type="entry name" value="Hexapep"/>
    <property type="match status" value="2"/>
</dbReference>
<comment type="caution">
    <text evidence="8">The sequence shown here is derived from an EMBL/GenBank/DDBJ whole genome shotgun (WGS) entry which is preliminary data.</text>
</comment>
<comment type="catalytic activity">
    <reaction evidence="7">
        <text>chloramphenicol + acetyl-CoA = chloramphenicol 3-acetate + CoA</text>
        <dbReference type="Rhea" id="RHEA:18421"/>
        <dbReference type="ChEBI" id="CHEBI:16730"/>
        <dbReference type="ChEBI" id="CHEBI:17698"/>
        <dbReference type="ChEBI" id="CHEBI:57287"/>
        <dbReference type="ChEBI" id="CHEBI:57288"/>
        <dbReference type="EC" id="2.3.1.28"/>
    </reaction>
</comment>
<dbReference type="GO" id="GO:0016746">
    <property type="term" value="F:acyltransferase activity"/>
    <property type="evidence" value="ECO:0007669"/>
    <property type="project" value="UniProtKB-KW"/>
</dbReference>
<dbReference type="Gene3D" id="2.160.10.10">
    <property type="entry name" value="Hexapeptide repeat proteins"/>
    <property type="match status" value="1"/>
</dbReference>
<dbReference type="InterPro" id="IPR001451">
    <property type="entry name" value="Hexapep"/>
</dbReference>
<comment type="similarity">
    <text evidence="1">Belongs to the transferase hexapeptide repeat family.</text>
</comment>
<dbReference type="InterPro" id="IPR050179">
    <property type="entry name" value="Trans_hexapeptide_repeat"/>
</dbReference>
<keyword evidence="6 8" id="KW-0012">Acyltransferase</keyword>
<dbReference type="RefSeq" id="WP_309724892.1">
    <property type="nucleotide sequence ID" value="NZ_JARWAM010000019.1"/>
</dbReference>